<evidence type="ECO:0000313" key="1">
    <source>
        <dbReference type="EMBL" id="AUO14970.1"/>
    </source>
</evidence>
<accession>A0A2I6SBM6</accession>
<sequence length="56" mass="6491">MLLLGCRLGRKCLLVIAGCPFYPTPMRVDVQFFIDVKSERVSDTACIRFWMPDIMH</sequence>
<name>A0A2I6SBM6_9VIRU</name>
<reference evidence="1" key="2">
    <citation type="journal article" date="2018" name="Genome Announc.">
        <title>First Report of a Complete Genome Sequence of White spot syndrome virus from India.</title>
        <authorList>
            <person name="Vinaya Kumar K."/>
            <person name="Shekhar M.S."/>
            <person name="Otta S.K."/>
            <person name="Karthic K."/>
            <person name="Ashok Kumar J."/>
            <person name="Gopikrishna G."/>
            <person name="Vijayan K.K."/>
        </authorList>
    </citation>
    <scope>NUCLEOTIDE SEQUENCE</scope>
    <source>
        <strain evidence="1">IN_AP4RU</strain>
    </source>
</reference>
<protein>
    <submittedName>
        <fullName evidence="1">WSSV116</fullName>
    </submittedName>
</protein>
<dbReference type="EMBL" id="MG702567">
    <property type="protein sequence ID" value="AUO14970.1"/>
    <property type="molecule type" value="Genomic_DNA"/>
</dbReference>
<proteinExistence type="predicted"/>
<reference evidence="1" key="1">
    <citation type="submission" date="2017-12" db="EMBL/GenBank/DDBJ databases">
        <authorList>
            <person name="Katneni V.K."/>
            <person name="Shekhar M.S."/>
            <person name="Otta S.K."/>
            <person name="Karthic K."/>
            <person name="Jangam A.K."/>
            <person name="Gopikrishna G."/>
            <person name="Vijayan K.K."/>
        </authorList>
    </citation>
    <scope>NUCLEOTIDE SEQUENCE [LARGE SCALE GENOMIC DNA]</scope>
    <source>
        <strain evidence="1">IN_AP4RU</strain>
    </source>
</reference>
<dbReference type="Proteomes" id="UP000267352">
    <property type="component" value="Segment"/>
</dbReference>
<organism evidence="1">
    <name type="scientific">White spot syndrome virus</name>
    <dbReference type="NCBI Taxonomy" id="342409"/>
    <lineage>
        <taxon>Viruses</taxon>
        <taxon>Viruses incertae sedis</taxon>
        <taxon>Naldaviricetes</taxon>
        <taxon>Nimaviridae</taxon>
        <taxon>Whispovirus</taxon>
    </lineage>
</organism>